<dbReference type="RefSeq" id="WP_209644255.1">
    <property type="nucleotide sequence ID" value="NZ_JAGINW010000001.1"/>
</dbReference>
<dbReference type="Proteomes" id="UP001519332">
    <property type="component" value="Unassembled WGS sequence"/>
</dbReference>
<accession>A0ABS4TSB0</accession>
<dbReference type="EMBL" id="JAGINW010000001">
    <property type="protein sequence ID" value="MBP2327283.1"/>
    <property type="molecule type" value="Genomic_DNA"/>
</dbReference>
<protein>
    <submittedName>
        <fullName evidence="2">Uncharacterized protein YbjT (DUF2867 family)</fullName>
    </submittedName>
</protein>
<dbReference type="Pfam" id="PF05368">
    <property type="entry name" value="NmrA"/>
    <property type="match status" value="1"/>
</dbReference>
<gene>
    <name evidence="2" type="ORF">JOF56_007668</name>
</gene>
<dbReference type="InterPro" id="IPR051604">
    <property type="entry name" value="Ergot_Alk_Oxidoreductase"/>
</dbReference>
<name>A0ABS4TSB0_9PSEU</name>
<dbReference type="InterPro" id="IPR008030">
    <property type="entry name" value="NmrA-like"/>
</dbReference>
<keyword evidence="3" id="KW-1185">Reference proteome</keyword>
<dbReference type="SUPFAM" id="SSF51735">
    <property type="entry name" value="NAD(P)-binding Rossmann-fold domains"/>
    <property type="match status" value="1"/>
</dbReference>
<comment type="caution">
    <text evidence="2">The sequence shown here is derived from an EMBL/GenBank/DDBJ whole genome shotgun (WGS) entry which is preliminary data.</text>
</comment>
<proteinExistence type="predicted"/>
<organism evidence="2 3">
    <name type="scientific">Kibdelosporangium banguiense</name>
    <dbReference type="NCBI Taxonomy" id="1365924"/>
    <lineage>
        <taxon>Bacteria</taxon>
        <taxon>Bacillati</taxon>
        <taxon>Actinomycetota</taxon>
        <taxon>Actinomycetes</taxon>
        <taxon>Pseudonocardiales</taxon>
        <taxon>Pseudonocardiaceae</taxon>
        <taxon>Kibdelosporangium</taxon>
    </lineage>
</organism>
<dbReference type="Gene3D" id="3.90.25.10">
    <property type="entry name" value="UDP-galactose 4-epimerase, domain 1"/>
    <property type="match status" value="1"/>
</dbReference>
<dbReference type="Gene3D" id="3.40.50.720">
    <property type="entry name" value="NAD(P)-binding Rossmann-like Domain"/>
    <property type="match status" value="1"/>
</dbReference>
<dbReference type="InterPro" id="IPR036291">
    <property type="entry name" value="NAD(P)-bd_dom_sf"/>
</dbReference>
<sequence length="290" mass="30946">MDDTVGITIGVFGATGRVGREVVRLLVEANQTVRAFTRNPMRADLPAGVEVVGCDLGEPETLAAKLAGIERLFLLTTGPQALDHDRNVAAVPGIRRVVKLSSVAAMPPTGNVYAAAHAEGEYVVQVACPEWTMLRPAAFMSNMEYWLPPIEAERTVHASFGSIPRAVVDPRDVAAVAVRALVEDSHIGETYTITGPEALTVPEQVDRLSRVANTPLEYVDVPGSAARAGMIGGGMPPELVDGLVAELADPDPRRGGIPLPTVERVTGRPPASFDDWLTRHRRRLLGSIGL</sequence>
<evidence type="ECO:0000313" key="3">
    <source>
        <dbReference type="Proteomes" id="UP001519332"/>
    </source>
</evidence>
<reference evidence="2 3" key="1">
    <citation type="submission" date="2021-03" db="EMBL/GenBank/DDBJ databases">
        <title>Sequencing the genomes of 1000 actinobacteria strains.</title>
        <authorList>
            <person name="Klenk H.-P."/>
        </authorList>
    </citation>
    <scope>NUCLEOTIDE SEQUENCE [LARGE SCALE GENOMIC DNA]</scope>
    <source>
        <strain evidence="2 3">DSM 46670</strain>
    </source>
</reference>
<dbReference type="PANTHER" id="PTHR43162">
    <property type="match status" value="1"/>
</dbReference>
<feature type="domain" description="NmrA-like" evidence="1">
    <location>
        <begin position="8"/>
        <end position="228"/>
    </location>
</feature>
<evidence type="ECO:0000259" key="1">
    <source>
        <dbReference type="Pfam" id="PF05368"/>
    </source>
</evidence>
<evidence type="ECO:0000313" key="2">
    <source>
        <dbReference type="EMBL" id="MBP2327283.1"/>
    </source>
</evidence>
<dbReference type="PANTHER" id="PTHR43162:SF1">
    <property type="entry name" value="PRESTALK A DIFFERENTIATION PROTEIN A"/>
    <property type="match status" value="1"/>
</dbReference>